<dbReference type="GO" id="GO:0022857">
    <property type="term" value="F:transmembrane transporter activity"/>
    <property type="evidence" value="ECO:0007669"/>
    <property type="project" value="InterPro"/>
</dbReference>
<keyword evidence="3" id="KW-0472">Membrane</keyword>
<feature type="transmembrane region" description="Helical" evidence="3">
    <location>
        <begin position="315"/>
        <end position="337"/>
    </location>
</feature>
<name>A0A8H5LHL9_9AGAR</name>
<dbReference type="PANTHER" id="PTHR11360:SF234">
    <property type="entry name" value="MFS-TYPE TRANSPORTER DBAD-RELATED"/>
    <property type="match status" value="1"/>
</dbReference>
<dbReference type="AlphaFoldDB" id="A0A8H5LHL9"/>
<feature type="transmembrane region" description="Helical" evidence="3">
    <location>
        <begin position="180"/>
        <end position="202"/>
    </location>
</feature>
<dbReference type="Pfam" id="PF07690">
    <property type="entry name" value="MFS_1"/>
    <property type="match status" value="1"/>
</dbReference>
<evidence type="ECO:0000256" key="3">
    <source>
        <dbReference type="SAM" id="Phobius"/>
    </source>
</evidence>
<evidence type="ECO:0000256" key="2">
    <source>
        <dbReference type="ARBA" id="ARBA00006727"/>
    </source>
</evidence>
<evidence type="ECO:0000313" key="5">
    <source>
        <dbReference type="EMBL" id="KAF5357428.1"/>
    </source>
</evidence>
<dbReference type="SUPFAM" id="SSF103473">
    <property type="entry name" value="MFS general substrate transporter"/>
    <property type="match status" value="1"/>
</dbReference>
<comment type="similarity">
    <text evidence="2">Belongs to the major facilitator superfamily. Monocarboxylate porter (TC 2.A.1.13) family.</text>
</comment>
<dbReference type="GO" id="GO:0016020">
    <property type="term" value="C:membrane"/>
    <property type="evidence" value="ECO:0007669"/>
    <property type="project" value="UniProtKB-SubCell"/>
</dbReference>
<dbReference type="InterPro" id="IPR011701">
    <property type="entry name" value="MFS"/>
</dbReference>
<dbReference type="PROSITE" id="PS50850">
    <property type="entry name" value="MFS"/>
    <property type="match status" value="1"/>
</dbReference>
<reference evidence="5 6" key="1">
    <citation type="journal article" date="2020" name="ISME J.">
        <title>Uncovering the hidden diversity of litter-decomposition mechanisms in mushroom-forming fungi.</title>
        <authorList>
            <person name="Floudas D."/>
            <person name="Bentzer J."/>
            <person name="Ahren D."/>
            <person name="Johansson T."/>
            <person name="Persson P."/>
            <person name="Tunlid A."/>
        </authorList>
    </citation>
    <scope>NUCLEOTIDE SEQUENCE [LARGE SCALE GENOMIC DNA]</scope>
    <source>
        <strain evidence="5 6">CBS 406.79</strain>
    </source>
</reference>
<dbReference type="OrthoDB" id="6499973at2759"/>
<proteinExistence type="inferred from homology"/>
<dbReference type="EMBL" id="JAACJN010000239">
    <property type="protein sequence ID" value="KAF5357428.1"/>
    <property type="molecule type" value="Genomic_DNA"/>
</dbReference>
<keyword evidence="3" id="KW-1133">Transmembrane helix</keyword>
<evidence type="ECO:0000259" key="4">
    <source>
        <dbReference type="PROSITE" id="PS50850"/>
    </source>
</evidence>
<dbReference type="InterPro" id="IPR050327">
    <property type="entry name" value="Proton-linked_MCT"/>
</dbReference>
<gene>
    <name evidence="5" type="ORF">D9757_013331</name>
</gene>
<dbReference type="Gene3D" id="1.20.1250.20">
    <property type="entry name" value="MFS general substrate transporter like domains"/>
    <property type="match status" value="2"/>
</dbReference>
<keyword evidence="6" id="KW-1185">Reference proteome</keyword>
<comment type="caution">
    <text evidence="5">The sequence shown here is derived from an EMBL/GenBank/DDBJ whole genome shotgun (WGS) entry which is preliminary data.</text>
</comment>
<evidence type="ECO:0000256" key="1">
    <source>
        <dbReference type="ARBA" id="ARBA00004141"/>
    </source>
</evidence>
<protein>
    <recommendedName>
        <fullName evidence="4">Major facilitator superfamily (MFS) profile domain-containing protein</fullName>
    </recommendedName>
</protein>
<evidence type="ECO:0000313" key="6">
    <source>
        <dbReference type="Proteomes" id="UP000518752"/>
    </source>
</evidence>
<comment type="subcellular location">
    <subcellularLocation>
        <location evidence="1">Membrane</location>
        <topology evidence="1">Multi-pass membrane protein</topology>
    </subcellularLocation>
</comment>
<feature type="transmembrane region" description="Helical" evidence="3">
    <location>
        <begin position="370"/>
        <end position="392"/>
    </location>
</feature>
<dbReference type="Proteomes" id="UP000518752">
    <property type="component" value="Unassembled WGS sequence"/>
</dbReference>
<dbReference type="InterPro" id="IPR020846">
    <property type="entry name" value="MFS_dom"/>
</dbReference>
<sequence>MNQSPFLTHPTNEQHQENGMFASASNFEISGGQFVVTRNYQHGRRLDSLVLKVKACMTLFGCFLILFGTWGPSFLIWFNPYDKQISVAQMDWVFVVQAVMQFGLGVVGGKLSDLGHTKIVFIVGSLIYVFSFFMLSFADPRQMYQVMLTQGVGMGIGGGLCYVPALMTPALWFPRHQATIMGLVISAVWLGRATALVIWSYYTYFGWDGVKYDLSIISTISYLFIIRVIAGFVSGVLMLGNALIIIPAGPPKTSNNPKTKYPYTLSIAAAFLGQLGGQWLSLQIPNFVNEAQSLIILSFSSSEPPALVFPSDYMLINYLQAIPLFASGVGSVIPGFFADKYGTMGMNIICQLVAAASAFLLYAGSTSGGIIVFGALYGFFYGSTFALIAPVITTIMTSEADRGYVIGLAMAPLAIVPIITKSPLSDKIVDYVSVLANGGWTSGISKDWGKGVIFTALLLIAGATLQMVARYLCIKETRTTSPAEAPNSQAA</sequence>
<dbReference type="PANTHER" id="PTHR11360">
    <property type="entry name" value="MONOCARBOXYLATE TRANSPORTER"/>
    <property type="match status" value="1"/>
</dbReference>
<feature type="transmembrane region" description="Helical" evidence="3">
    <location>
        <begin position="55"/>
        <end position="78"/>
    </location>
</feature>
<dbReference type="InterPro" id="IPR036259">
    <property type="entry name" value="MFS_trans_sf"/>
</dbReference>
<accession>A0A8H5LHL9</accession>
<feature type="domain" description="Major facilitator superfamily (MFS) profile" evidence="4">
    <location>
        <begin position="219"/>
        <end position="491"/>
    </location>
</feature>
<feature type="transmembrane region" description="Helical" evidence="3">
    <location>
        <begin position="119"/>
        <end position="138"/>
    </location>
</feature>
<feature type="transmembrane region" description="Helical" evidence="3">
    <location>
        <begin position="222"/>
        <end position="249"/>
    </location>
</feature>
<feature type="transmembrane region" description="Helical" evidence="3">
    <location>
        <begin position="90"/>
        <end position="107"/>
    </location>
</feature>
<feature type="transmembrane region" description="Helical" evidence="3">
    <location>
        <begin position="150"/>
        <end position="173"/>
    </location>
</feature>
<feature type="transmembrane region" description="Helical" evidence="3">
    <location>
        <begin position="344"/>
        <end position="364"/>
    </location>
</feature>
<feature type="transmembrane region" description="Helical" evidence="3">
    <location>
        <begin position="404"/>
        <end position="420"/>
    </location>
</feature>
<feature type="transmembrane region" description="Helical" evidence="3">
    <location>
        <begin position="452"/>
        <end position="473"/>
    </location>
</feature>
<organism evidence="5 6">
    <name type="scientific">Collybiopsis confluens</name>
    <dbReference type="NCBI Taxonomy" id="2823264"/>
    <lineage>
        <taxon>Eukaryota</taxon>
        <taxon>Fungi</taxon>
        <taxon>Dikarya</taxon>
        <taxon>Basidiomycota</taxon>
        <taxon>Agaricomycotina</taxon>
        <taxon>Agaricomycetes</taxon>
        <taxon>Agaricomycetidae</taxon>
        <taxon>Agaricales</taxon>
        <taxon>Marasmiineae</taxon>
        <taxon>Omphalotaceae</taxon>
        <taxon>Collybiopsis</taxon>
    </lineage>
</organism>
<keyword evidence="3" id="KW-0812">Transmembrane</keyword>